<dbReference type="Gene3D" id="2.60.120.280">
    <property type="entry name" value="Regulatory protein AraC"/>
    <property type="match status" value="1"/>
</dbReference>
<evidence type="ECO:0000259" key="4">
    <source>
        <dbReference type="PROSITE" id="PS01124"/>
    </source>
</evidence>
<name>A0A4U8QC03_9FIRM</name>
<dbReference type="InterPro" id="IPR018060">
    <property type="entry name" value="HTH_AraC"/>
</dbReference>
<dbReference type="PROSITE" id="PS01124">
    <property type="entry name" value="HTH_ARAC_FAMILY_2"/>
    <property type="match status" value="1"/>
</dbReference>
<proteinExistence type="predicted"/>
<dbReference type="GO" id="GO:0003700">
    <property type="term" value="F:DNA-binding transcription factor activity"/>
    <property type="evidence" value="ECO:0007669"/>
    <property type="project" value="InterPro"/>
</dbReference>
<sequence>MTIDERIKNVLHFNYRLATPPANDNFLFHVIRAGCSYFDEDFEIIRDNNYPYYTVHFVFDGCGIFHISKKEHLLKKGDAFIIFPGEAHDYSNYSHSSLGLLWIELSGSNCKELFSYLLSNNQYVFKNVSTENAGQQLLDILEYLSPPVTINKYELSSKIYTFIMYLLDLMTGIPTKNTPALIVKALTYIDENFTGQIQIRDIADNLHISHTYLTKLFQKNVGVTPVKYINMKRIEYACYLLQNTDLSCESISDKTGIYDNAYFHKMFKSVKGMTPVQYKESL</sequence>
<dbReference type="PANTHER" id="PTHR43280:SF2">
    <property type="entry name" value="HTH-TYPE TRANSCRIPTIONAL REGULATOR EXSA"/>
    <property type="match status" value="1"/>
</dbReference>
<dbReference type="InterPro" id="IPR009057">
    <property type="entry name" value="Homeodomain-like_sf"/>
</dbReference>
<evidence type="ECO:0000256" key="3">
    <source>
        <dbReference type="ARBA" id="ARBA00023163"/>
    </source>
</evidence>
<dbReference type="SUPFAM" id="SSF51215">
    <property type="entry name" value="Regulatory protein AraC"/>
    <property type="match status" value="1"/>
</dbReference>
<accession>A0A4U8QC03</accession>
<dbReference type="GO" id="GO:0043565">
    <property type="term" value="F:sequence-specific DNA binding"/>
    <property type="evidence" value="ECO:0007669"/>
    <property type="project" value="InterPro"/>
</dbReference>
<evidence type="ECO:0000256" key="1">
    <source>
        <dbReference type="ARBA" id="ARBA00023015"/>
    </source>
</evidence>
<dbReference type="SUPFAM" id="SSF46689">
    <property type="entry name" value="Homeodomain-like"/>
    <property type="match status" value="2"/>
</dbReference>
<keyword evidence="3" id="KW-0804">Transcription</keyword>
<feature type="domain" description="HTH araC/xylS-type" evidence="4">
    <location>
        <begin position="183"/>
        <end position="281"/>
    </location>
</feature>
<dbReference type="PANTHER" id="PTHR43280">
    <property type="entry name" value="ARAC-FAMILY TRANSCRIPTIONAL REGULATOR"/>
    <property type="match status" value="1"/>
</dbReference>
<dbReference type="SMART" id="SM00342">
    <property type="entry name" value="HTH_ARAC"/>
    <property type="match status" value="1"/>
</dbReference>
<comment type="caution">
    <text evidence="5">The sequence shown here is derived from an EMBL/GenBank/DDBJ whole genome shotgun (WGS) entry which is preliminary data.</text>
</comment>
<dbReference type="InterPro" id="IPR003313">
    <property type="entry name" value="AraC-bd"/>
</dbReference>
<gene>
    <name evidence="5" type="primary">rhaR_5</name>
    <name evidence="5" type="ORF">DSM106044_03648</name>
</gene>
<reference evidence="5 6" key="1">
    <citation type="journal article" date="2019" name="Anaerobe">
        <title>Detection of Robinsoniella peoriensis in multiple bone samples of a trauma patient.</title>
        <authorList>
            <person name="Schrottner P."/>
            <person name="Hartwich K."/>
            <person name="Bunk B."/>
            <person name="Schober I."/>
            <person name="Helbig S."/>
            <person name="Rudolph W.W."/>
            <person name="Gunzer F."/>
        </authorList>
    </citation>
    <scope>NUCLEOTIDE SEQUENCE [LARGE SCALE GENOMIC DNA]</scope>
    <source>
        <strain evidence="5 6">DSM 106044</strain>
    </source>
</reference>
<dbReference type="Pfam" id="PF02311">
    <property type="entry name" value="AraC_binding"/>
    <property type="match status" value="1"/>
</dbReference>
<keyword evidence="6" id="KW-1185">Reference proteome</keyword>
<keyword evidence="1" id="KW-0805">Transcription regulation</keyword>
<evidence type="ECO:0000313" key="6">
    <source>
        <dbReference type="Proteomes" id="UP000306509"/>
    </source>
</evidence>
<evidence type="ECO:0000256" key="2">
    <source>
        <dbReference type="ARBA" id="ARBA00023125"/>
    </source>
</evidence>
<dbReference type="AlphaFoldDB" id="A0A4U8QC03"/>
<dbReference type="Pfam" id="PF12833">
    <property type="entry name" value="HTH_18"/>
    <property type="match status" value="1"/>
</dbReference>
<dbReference type="STRING" id="180332.GCA_000797495_05605"/>
<evidence type="ECO:0000313" key="5">
    <source>
        <dbReference type="EMBL" id="TLC99445.1"/>
    </source>
</evidence>
<keyword evidence="2" id="KW-0238">DNA-binding</keyword>
<dbReference type="InterPro" id="IPR037923">
    <property type="entry name" value="HTH-like"/>
</dbReference>
<dbReference type="EMBL" id="QGQD01000069">
    <property type="protein sequence ID" value="TLC99445.1"/>
    <property type="molecule type" value="Genomic_DNA"/>
</dbReference>
<organism evidence="5 6">
    <name type="scientific">Robinsoniella peoriensis</name>
    <dbReference type="NCBI Taxonomy" id="180332"/>
    <lineage>
        <taxon>Bacteria</taxon>
        <taxon>Bacillati</taxon>
        <taxon>Bacillota</taxon>
        <taxon>Clostridia</taxon>
        <taxon>Lachnospirales</taxon>
        <taxon>Lachnospiraceae</taxon>
        <taxon>Robinsoniella</taxon>
    </lineage>
</organism>
<dbReference type="Proteomes" id="UP000306509">
    <property type="component" value="Unassembled WGS sequence"/>
</dbReference>
<protein>
    <submittedName>
        <fullName evidence="5">L-rhamnose operon transcriptional activator RhaR</fullName>
    </submittedName>
</protein>
<dbReference type="Gene3D" id="1.10.10.60">
    <property type="entry name" value="Homeodomain-like"/>
    <property type="match status" value="2"/>
</dbReference>
<dbReference type="RefSeq" id="WP_138003264.1">
    <property type="nucleotide sequence ID" value="NZ_QGQD01000069.1"/>
</dbReference>